<dbReference type="Proteomes" id="UP000886595">
    <property type="component" value="Unassembled WGS sequence"/>
</dbReference>
<feature type="compositionally biased region" description="Polar residues" evidence="1">
    <location>
        <begin position="86"/>
        <end position="102"/>
    </location>
</feature>
<protein>
    <submittedName>
        <fullName evidence="2">Uncharacterized protein</fullName>
    </submittedName>
</protein>
<sequence>MGFDRKIKELQSLVAAIMGIEGRIGASVVDSIGNMEAALIKVVTDSLVGASAPREAHILRDGEQAASGMHKDETPPPGGDAEQHRSTSPTPQASAETSNENYPTRTPTKKPRPVQESQMIPCLRT</sequence>
<reference evidence="2 3" key="1">
    <citation type="submission" date="2020-02" db="EMBL/GenBank/DDBJ databases">
        <authorList>
            <person name="Ma Q."/>
            <person name="Huang Y."/>
            <person name="Song X."/>
            <person name="Pei D."/>
        </authorList>
    </citation>
    <scope>NUCLEOTIDE SEQUENCE [LARGE SCALE GENOMIC DNA]</scope>
    <source>
        <strain evidence="2">Sxm20200214</strain>
        <tissue evidence="2">Leaf</tissue>
    </source>
</reference>
<dbReference type="AlphaFoldDB" id="A0A8X7SID8"/>
<comment type="caution">
    <text evidence="2">The sequence shown here is derived from an EMBL/GenBank/DDBJ whole genome shotgun (WGS) entry which is preliminary data.</text>
</comment>
<feature type="compositionally biased region" description="Basic and acidic residues" evidence="1">
    <location>
        <begin position="54"/>
        <end position="74"/>
    </location>
</feature>
<evidence type="ECO:0000256" key="1">
    <source>
        <dbReference type="SAM" id="MobiDB-lite"/>
    </source>
</evidence>
<keyword evidence="3" id="KW-1185">Reference proteome</keyword>
<evidence type="ECO:0000313" key="3">
    <source>
        <dbReference type="Proteomes" id="UP000886595"/>
    </source>
</evidence>
<organism evidence="2 3">
    <name type="scientific">Brassica carinata</name>
    <name type="common">Ethiopian mustard</name>
    <name type="synonym">Abyssinian cabbage</name>
    <dbReference type="NCBI Taxonomy" id="52824"/>
    <lineage>
        <taxon>Eukaryota</taxon>
        <taxon>Viridiplantae</taxon>
        <taxon>Streptophyta</taxon>
        <taxon>Embryophyta</taxon>
        <taxon>Tracheophyta</taxon>
        <taxon>Spermatophyta</taxon>
        <taxon>Magnoliopsida</taxon>
        <taxon>eudicotyledons</taxon>
        <taxon>Gunneridae</taxon>
        <taxon>Pentapetalae</taxon>
        <taxon>rosids</taxon>
        <taxon>malvids</taxon>
        <taxon>Brassicales</taxon>
        <taxon>Brassicaceae</taxon>
        <taxon>Brassiceae</taxon>
        <taxon>Brassica</taxon>
    </lineage>
</organism>
<gene>
    <name evidence="2" type="ORF">Bca52824_026711</name>
</gene>
<dbReference type="EMBL" id="JAAMPC010000006">
    <property type="protein sequence ID" value="KAG2306963.1"/>
    <property type="molecule type" value="Genomic_DNA"/>
</dbReference>
<name>A0A8X7SID8_BRACI</name>
<proteinExistence type="predicted"/>
<accession>A0A8X7SID8</accession>
<feature type="region of interest" description="Disordered" evidence="1">
    <location>
        <begin position="54"/>
        <end position="125"/>
    </location>
</feature>
<evidence type="ECO:0000313" key="2">
    <source>
        <dbReference type="EMBL" id="KAG2306963.1"/>
    </source>
</evidence>